<dbReference type="PROSITE" id="PS00201">
    <property type="entry name" value="FLAVODOXIN"/>
    <property type="match status" value="1"/>
</dbReference>
<dbReference type="Gene3D" id="3.40.50.360">
    <property type="match status" value="1"/>
</dbReference>
<dbReference type="GO" id="GO:0010181">
    <property type="term" value="F:FMN binding"/>
    <property type="evidence" value="ECO:0007669"/>
    <property type="project" value="InterPro"/>
</dbReference>
<evidence type="ECO:0000313" key="5">
    <source>
        <dbReference type="EMBL" id="RUT31426.1"/>
    </source>
</evidence>
<dbReference type="InterPro" id="IPR052200">
    <property type="entry name" value="Protoporphyrinogen_IX_DH"/>
</dbReference>
<dbReference type="PROSITE" id="PS50902">
    <property type="entry name" value="FLAVODOXIN_LIKE"/>
    <property type="match status" value="1"/>
</dbReference>
<dbReference type="EMBL" id="RZNJ01000003">
    <property type="protein sequence ID" value="RUT31426.1"/>
    <property type="molecule type" value="Genomic_DNA"/>
</dbReference>
<gene>
    <name evidence="5" type="ORF">EMQ25_11295</name>
</gene>
<proteinExistence type="predicted"/>
<dbReference type="RefSeq" id="WP_127188671.1">
    <property type="nucleotide sequence ID" value="NZ_RZNJ01000003.1"/>
</dbReference>
<feature type="domain" description="Flavodoxin-like" evidence="4">
    <location>
        <begin position="3"/>
        <end position="165"/>
    </location>
</feature>
<reference evidence="5 6" key="1">
    <citation type="journal article" date="2016" name="Int. J. Syst. Evol. Microbiol.">
        <title>Arsenicitalea aurantiaca gen. nov., sp. nov., a new member of the family Hyphomicrobiaceae, isolated from high-arsenic sediment.</title>
        <authorList>
            <person name="Mu Y."/>
            <person name="Zhou L."/>
            <person name="Zeng X.C."/>
            <person name="Liu L."/>
            <person name="Pan Y."/>
            <person name="Chen X."/>
            <person name="Wang J."/>
            <person name="Li S."/>
            <person name="Li W.J."/>
            <person name="Wang Y."/>
        </authorList>
    </citation>
    <scope>NUCLEOTIDE SEQUENCE [LARGE SCALE GENOMIC DNA]</scope>
    <source>
        <strain evidence="5 6">42-50</strain>
    </source>
</reference>
<dbReference type="SUPFAM" id="SSF52218">
    <property type="entry name" value="Flavoproteins"/>
    <property type="match status" value="1"/>
</dbReference>
<dbReference type="Pfam" id="PF12724">
    <property type="entry name" value="Flavodoxin_5"/>
    <property type="match status" value="1"/>
</dbReference>
<dbReference type="InterPro" id="IPR001226">
    <property type="entry name" value="Flavodoxin_CS"/>
</dbReference>
<dbReference type="Proteomes" id="UP000281547">
    <property type="component" value="Unassembled WGS sequence"/>
</dbReference>
<evidence type="ECO:0000256" key="2">
    <source>
        <dbReference type="ARBA" id="ARBA00022630"/>
    </source>
</evidence>
<name>A0A433XBH5_9HYPH</name>
<protein>
    <submittedName>
        <fullName evidence="5">Protoporphyrinogen oxidase</fullName>
    </submittedName>
</protein>
<dbReference type="GO" id="GO:0070819">
    <property type="term" value="F:menaquinone-dependent protoporphyrinogen oxidase activity"/>
    <property type="evidence" value="ECO:0007669"/>
    <property type="project" value="TreeGrafter"/>
</dbReference>
<dbReference type="PANTHER" id="PTHR38030:SF2">
    <property type="entry name" value="PROTOPORPHYRINOGEN IX DEHYDROGENASE [QUINONE]"/>
    <property type="match status" value="1"/>
</dbReference>
<comment type="caution">
    <text evidence="5">The sequence shown here is derived from an EMBL/GenBank/DDBJ whole genome shotgun (WGS) entry which is preliminary data.</text>
</comment>
<dbReference type="GO" id="GO:0009055">
    <property type="term" value="F:electron transfer activity"/>
    <property type="evidence" value="ECO:0007669"/>
    <property type="project" value="InterPro"/>
</dbReference>
<sequence length="190" mass="20856">MRILIVYGTSEGQTEKVARYLADRFSHGGHEVTLIDARSLPADLDMEGQDLTIVAARVHAGSYPRAIESFVRSERNRLQDMPSAFISVSMAAAGHRPGDLERAEDYVERFIAKTGWTPTFVHHAAGARLYAHHGPLTRWILGMIDGNRYDTARDHEFTDWAKLRAFANDVLAGSVPGGRLGSGPDVRAGA</sequence>
<evidence type="ECO:0000313" key="6">
    <source>
        <dbReference type="Proteomes" id="UP000281547"/>
    </source>
</evidence>
<keyword evidence="6" id="KW-1185">Reference proteome</keyword>
<organism evidence="5 6">
    <name type="scientific">Arsenicitalea aurantiaca</name>
    <dbReference type="NCBI Taxonomy" id="1783274"/>
    <lineage>
        <taxon>Bacteria</taxon>
        <taxon>Pseudomonadati</taxon>
        <taxon>Pseudomonadota</taxon>
        <taxon>Alphaproteobacteria</taxon>
        <taxon>Hyphomicrobiales</taxon>
        <taxon>Devosiaceae</taxon>
        <taxon>Arsenicitalea</taxon>
    </lineage>
</organism>
<dbReference type="PANTHER" id="PTHR38030">
    <property type="entry name" value="PROTOPORPHYRINOGEN IX DEHYDROGENASE [MENAQUINONE]"/>
    <property type="match status" value="1"/>
</dbReference>
<dbReference type="InterPro" id="IPR008254">
    <property type="entry name" value="Flavodoxin/NO_synth"/>
</dbReference>
<comment type="cofactor">
    <cofactor evidence="1">
        <name>FMN</name>
        <dbReference type="ChEBI" id="CHEBI:58210"/>
    </cofactor>
</comment>
<dbReference type="GO" id="GO:0006783">
    <property type="term" value="P:heme biosynthetic process"/>
    <property type="evidence" value="ECO:0007669"/>
    <property type="project" value="TreeGrafter"/>
</dbReference>
<keyword evidence="2" id="KW-0285">Flavoprotein</keyword>
<dbReference type="OrthoDB" id="9795729at2"/>
<accession>A0A433XBH5</accession>
<evidence type="ECO:0000256" key="3">
    <source>
        <dbReference type="ARBA" id="ARBA00022643"/>
    </source>
</evidence>
<keyword evidence="3" id="KW-0288">FMN</keyword>
<dbReference type="InterPro" id="IPR026816">
    <property type="entry name" value="Flavodoxin_dom"/>
</dbReference>
<evidence type="ECO:0000256" key="1">
    <source>
        <dbReference type="ARBA" id="ARBA00001917"/>
    </source>
</evidence>
<dbReference type="AlphaFoldDB" id="A0A433XBH5"/>
<evidence type="ECO:0000259" key="4">
    <source>
        <dbReference type="PROSITE" id="PS50902"/>
    </source>
</evidence>
<dbReference type="InterPro" id="IPR029039">
    <property type="entry name" value="Flavoprotein-like_sf"/>
</dbReference>